<protein>
    <submittedName>
        <fullName evidence="1">Uncharacterized protein</fullName>
    </submittedName>
</protein>
<reference evidence="1" key="1">
    <citation type="submission" date="2021-12" db="EMBL/GenBank/DDBJ databases">
        <title>Bradyrhizobium xenonodulans sp. nov.</title>
        <authorList>
            <person name="Claassens R."/>
            <person name="Venter S.N."/>
            <person name="Beukes C.W."/>
            <person name="Stepkowski T."/>
            <person name="Steenkamp E.T."/>
        </authorList>
    </citation>
    <scope>NUCLEOTIDE SEQUENCE</scope>
    <source>
        <strain evidence="1">14AB</strain>
    </source>
</reference>
<proteinExistence type="predicted"/>
<gene>
    <name evidence="1" type="ORF">I3J27_36420</name>
</gene>
<name>A0ABY7MIY7_9BRAD</name>
<dbReference type="Proteomes" id="UP001179614">
    <property type="component" value="Chromosome"/>
</dbReference>
<sequence length="193" mass="21676">MYALANQFFKLDASNVKVGLTKPGEGAAAHMAAHFRNKAWRLFRYRSQKFDTPRSNGQQPQMEHQIITMTGLKPTVAVSSFFGLAEEESGDTIGVALTVIPEAEKTTAILSYAVAHSDIIKKALPSFFDEKFDPRKPLSNLILQRVENFTLSPEFYDGWSEDKKKKVVEYFGKSMQTGEAPPEDADFSLFEEK</sequence>
<organism evidence="1 2">
    <name type="scientific">Bradyrhizobium xenonodulans</name>
    <dbReference type="NCBI Taxonomy" id="2736875"/>
    <lineage>
        <taxon>Bacteria</taxon>
        <taxon>Pseudomonadati</taxon>
        <taxon>Pseudomonadota</taxon>
        <taxon>Alphaproteobacteria</taxon>
        <taxon>Hyphomicrobiales</taxon>
        <taxon>Nitrobacteraceae</taxon>
        <taxon>Bradyrhizobium</taxon>
    </lineage>
</organism>
<dbReference type="EMBL" id="CP089391">
    <property type="protein sequence ID" value="WBL78366.1"/>
    <property type="molecule type" value="Genomic_DNA"/>
</dbReference>
<evidence type="ECO:0000313" key="1">
    <source>
        <dbReference type="EMBL" id="WBL78366.1"/>
    </source>
</evidence>
<accession>A0ABY7MIY7</accession>
<dbReference type="RefSeq" id="WP_270163639.1">
    <property type="nucleotide sequence ID" value="NZ_CP089391.1"/>
</dbReference>
<keyword evidence="2" id="KW-1185">Reference proteome</keyword>
<evidence type="ECO:0000313" key="2">
    <source>
        <dbReference type="Proteomes" id="UP001179614"/>
    </source>
</evidence>